<keyword evidence="1" id="KW-1133">Transmembrane helix</keyword>
<feature type="transmembrane region" description="Helical" evidence="1">
    <location>
        <begin position="60"/>
        <end position="79"/>
    </location>
</feature>
<gene>
    <name evidence="2" type="ORF">F6B93_02950</name>
</gene>
<sequence>MRIEDATGRSRPHQPKLLQRAFVAAAIGRVLLGAAAYVAPQSQTRMNAVPDQMLSTELRYLIRIFGGRAIALGVGYLSSDEPNRRRWQRIGLMVDTLDNVNAAIELNRLQRGDPRVRTLLRLIAITGPYAALGAAGVISARRPST</sequence>
<evidence type="ECO:0000313" key="2">
    <source>
        <dbReference type="EMBL" id="QUR66178.1"/>
    </source>
</evidence>
<dbReference type="AlphaFoldDB" id="A0A975PW09"/>
<evidence type="ECO:0000313" key="3">
    <source>
        <dbReference type="Proteomes" id="UP000682202"/>
    </source>
</evidence>
<protein>
    <recommendedName>
        <fullName evidence="4">Aspartate carbamoyl transferase</fullName>
    </recommendedName>
</protein>
<reference evidence="2" key="1">
    <citation type="submission" date="2019-12" db="EMBL/GenBank/DDBJ databases">
        <title>Mycobacterium spongiae sp. nov.</title>
        <authorList>
            <person name="Stinear T."/>
        </authorList>
    </citation>
    <scope>NUCLEOTIDE SEQUENCE</scope>
    <source>
        <strain evidence="2">FSD4b-SM</strain>
    </source>
</reference>
<name>A0A975PW09_9MYCO</name>
<feature type="transmembrane region" description="Helical" evidence="1">
    <location>
        <begin position="21"/>
        <end position="40"/>
    </location>
</feature>
<keyword evidence="3" id="KW-1185">Reference proteome</keyword>
<keyword evidence="1" id="KW-0812">Transmembrane</keyword>
<evidence type="ECO:0008006" key="4">
    <source>
        <dbReference type="Google" id="ProtNLM"/>
    </source>
</evidence>
<accession>A0A975PW09</accession>
<evidence type="ECO:0000256" key="1">
    <source>
        <dbReference type="SAM" id="Phobius"/>
    </source>
</evidence>
<feature type="transmembrane region" description="Helical" evidence="1">
    <location>
        <begin position="118"/>
        <end position="140"/>
    </location>
</feature>
<organism evidence="2 3">
    <name type="scientific">Mycobacterium spongiae</name>
    <dbReference type="NCBI Taxonomy" id="886343"/>
    <lineage>
        <taxon>Bacteria</taxon>
        <taxon>Bacillati</taxon>
        <taxon>Actinomycetota</taxon>
        <taxon>Actinomycetes</taxon>
        <taxon>Mycobacteriales</taxon>
        <taxon>Mycobacteriaceae</taxon>
        <taxon>Mycobacterium</taxon>
    </lineage>
</organism>
<proteinExistence type="predicted"/>
<dbReference type="RefSeq" id="WP_211697657.1">
    <property type="nucleotide sequence ID" value="NZ_CP046600.1"/>
</dbReference>
<dbReference type="Proteomes" id="UP000682202">
    <property type="component" value="Chromosome"/>
</dbReference>
<dbReference type="KEGG" id="mspg:F6B93_02950"/>
<keyword evidence="1" id="KW-0472">Membrane</keyword>
<dbReference type="EMBL" id="CP046600">
    <property type="protein sequence ID" value="QUR66178.1"/>
    <property type="molecule type" value="Genomic_DNA"/>
</dbReference>